<dbReference type="Gene3D" id="3.30.450.40">
    <property type="match status" value="1"/>
</dbReference>
<organism evidence="8 9">
    <name type="scientific">Lyngbya confervoides BDU141951</name>
    <dbReference type="NCBI Taxonomy" id="1574623"/>
    <lineage>
        <taxon>Bacteria</taxon>
        <taxon>Bacillati</taxon>
        <taxon>Cyanobacteriota</taxon>
        <taxon>Cyanophyceae</taxon>
        <taxon>Oscillatoriophycideae</taxon>
        <taxon>Oscillatoriales</taxon>
        <taxon>Microcoleaceae</taxon>
        <taxon>Lyngbya</taxon>
    </lineage>
</organism>
<keyword evidence="3" id="KW-0597">Phosphoprotein</keyword>
<dbReference type="PANTHER" id="PTHR44757">
    <property type="entry name" value="DIGUANYLATE CYCLASE DGCP"/>
    <property type="match status" value="1"/>
</dbReference>
<dbReference type="InterPro" id="IPR000160">
    <property type="entry name" value="GGDEF_dom"/>
</dbReference>
<dbReference type="InterPro" id="IPR003018">
    <property type="entry name" value="GAF"/>
</dbReference>
<dbReference type="SUPFAM" id="SSF55073">
    <property type="entry name" value="Nucleotide cyclase"/>
    <property type="match status" value="1"/>
</dbReference>
<dbReference type="Gene3D" id="3.30.70.270">
    <property type="match status" value="1"/>
</dbReference>
<dbReference type="InterPro" id="IPR001633">
    <property type="entry name" value="EAL_dom"/>
</dbReference>
<dbReference type="SMART" id="SM00448">
    <property type="entry name" value="REC"/>
    <property type="match status" value="1"/>
</dbReference>
<comment type="caution">
    <text evidence="8">The sequence shown here is derived from an EMBL/GenBank/DDBJ whole genome shotgun (WGS) entry which is preliminary data.</text>
</comment>
<gene>
    <name evidence="8" type="ORF">QQ91_0004525</name>
</gene>
<dbReference type="CDD" id="cd00156">
    <property type="entry name" value="REC"/>
    <property type="match status" value="1"/>
</dbReference>
<dbReference type="InterPro" id="IPR052155">
    <property type="entry name" value="Biofilm_reg_signaling"/>
</dbReference>
<dbReference type="SMART" id="SM00267">
    <property type="entry name" value="GGDEF"/>
    <property type="match status" value="1"/>
</dbReference>
<dbReference type="Pfam" id="PF01590">
    <property type="entry name" value="GAF"/>
    <property type="match status" value="1"/>
</dbReference>
<evidence type="ECO:0000256" key="4">
    <source>
        <dbReference type="SAM" id="Coils"/>
    </source>
</evidence>
<dbReference type="InterPro" id="IPR011006">
    <property type="entry name" value="CheY-like_superfamily"/>
</dbReference>
<proteinExistence type="predicted"/>
<reference evidence="8 9" key="1">
    <citation type="journal article" date="2015" name="Genome Announc.">
        <title>Draft Genome Sequence of Filamentous Marine Cyanobacterium Lyngbya confervoides Strain BDU141951.</title>
        <authorList>
            <person name="Chandrababunaidu M.M."/>
            <person name="Sen D."/>
            <person name="Tripathy S."/>
        </authorList>
    </citation>
    <scope>NUCLEOTIDE SEQUENCE [LARGE SCALE GENOMIC DNA]</scope>
    <source>
        <strain evidence="8 9">BDU141951</strain>
    </source>
</reference>
<dbReference type="NCBIfam" id="TIGR00254">
    <property type="entry name" value="GGDEF"/>
    <property type="match status" value="1"/>
</dbReference>
<dbReference type="SUPFAM" id="SSF52172">
    <property type="entry name" value="CheY-like"/>
    <property type="match status" value="1"/>
</dbReference>
<dbReference type="GO" id="GO:0016301">
    <property type="term" value="F:kinase activity"/>
    <property type="evidence" value="ECO:0007669"/>
    <property type="project" value="UniProtKB-KW"/>
</dbReference>
<keyword evidence="1" id="KW-0808">Transferase</keyword>
<feature type="domain" description="GGDEF" evidence="7">
    <location>
        <begin position="384"/>
        <end position="517"/>
    </location>
</feature>
<dbReference type="Pfam" id="PF00563">
    <property type="entry name" value="EAL"/>
    <property type="match status" value="1"/>
</dbReference>
<dbReference type="Pfam" id="PF00072">
    <property type="entry name" value="Response_reg"/>
    <property type="match status" value="1"/>
</dbReference>
<dbReference type="PROSITE" id="PS50110">
    <property type="entry name" value="RESPONSE_REGULATORY"/>
    <property type="match status" value="1"/>
</dbReference>
<dbReference type="SUPFAM" id="SSF141868">
    <property type="entry name" value="EAL domain-like"/>
    <property type="match status" value="1"/>
</dbReference>
<evidence type="ECO:0000256" key="2">
    <source>
        <dbReference type="ARBA" id="ARBA00022777"/>
    </source>
</evidence>
<dbReference type="Gene3D" id="3.20.20.450">
    <property type="entry name" value="EAL domain"/>
    <property type="match status" value="1"/>
</dbReference>
<dbReference type="InterPro" id="IPR029787">
    <property type="entry name" value="Nucleotide_cyclase"/>
</dbReference>
<dbReference type="InterPro" id="IPR035919">
    <property type="entry name" value="EAL_sf"/>
</dbReference>
<feature type="domain" description="Response regulatory" evidence="5">
    <location>
        <begin position="21"/>
        <end position="137"/>
    </location>
</feature>
<dbReference type="RefSeq" id="WP_166280559.1">
    <property type="nucleotide sequence ID" value="NZ_JTHE03000029.1"/>
</dbReference>
<keyword evidence="4" id="KW-0175">Coiled coil</keyword>
<dbReference type="SUPFAM" id="SSF55781">
    <property type="entry name" value="GAF domain-like"/>
    <property type="match status" value="1"/>
</dbReference>
<evidence type="ECO:0000259" key="5">
    <source>
        <dbReference type="PROSITE" id="PS50110"/>
    </source>
</evidence>
<feature type="modified residue" description="4-aspartylphosphate" evidence="3">
    <location>
        <position position="72"/>
    </location>
</feature>
<evidence type="ECO:0000256" key="1">
    <source>
        <dbReference type="ARBA" id="ARBA00022679"/>
    </source>
</evidence>
<accession>A0ABD4T0F2</accession>
<name>A0ABD4T0F2_9CYAN</name>
<evidence type="ECO:0000256" key="3">
    <source>
        <dbReference type="PROSITE-ProRule" id="PRU00169"/>
    </source>
</evidence>
<dbReference type="PANTHER" id="PTHR44757:SF2">
    <property type="entry name" value="BIOFILM ARCHITECTURE MAINTENANCE PROTEIN MBAA"/>
    <property type="match status" value="1"/>
</dbReference>
<sequence>MTILQRENAAIRPEVLSTSLKLLLIEDAPEDIELIVLTLESAGFNFTYDTALSAEQCRNFLQTREYDIVLSDYRLPLFNGRQAFDLLQASPQEIPFILVTGSLGEEAAVECIKAGMTDYVLKERLFRLPTVLDRALKEFDLRQQQKAAIAQIQQQAWRDSIVNHIIQSVRKTLVLDEILQKTVDQLHTSLQVSRCLIFKPASTAERASAPCYLSSATVNREQLIGQPCALYSSHESLLMQDETVVIHNLAENYSEALQAEAQSFEIQSLVLVPLIYQQTYWGGICLQQCDRQRTWTPVEVELLEAVANQCAIAIHQAQLYEQAQRELAQRKRIEAQLRHDAFHDTLTGLPNRALLLERLEHALQMQQRRSRRSENKGSDNSSPLKFAVLFLDLDRFKVINDSLGHNVGDALLRQVSTILKSCLRMGDMVARLGGDEFVLLLEEINDATDAIEVAKRVHQAFIPSISLEGQEVFVSTSVGIAISSPAYRDPTQMLRDADLAMYRAKRQGCGGYAIFDEPMHQQALQQLQIETDLRHALERGELCVYFQPIVALDHQGVQGFEALVRWQHPTLGLLSPAVFIPLAEDTGLILEMDFWVLETACKQLQAWQAAFPLGQPLTMNVNLSGRQFTRPDLLDRVDQVLQNTGIPGSCVKLEITETVLIENPQGVAVLLSELQERNIQVCLDDFGTGYSSLSYLNRFPVNQLKIDRSFVALLDTHSRESWEGQTRPSEQTEIVRAIANLAANLGLQVVAEGVENQEQLQYLQSIHCDSAQGYYFAPPLDSDGATEWLQQFLQQSG</sequence>
<dbReference type="Proteomes" id="UP000031561">
    <property type="component" value="Unassembled WGS sequence"/>
</dbReference>
<protein>
    <submittedName>
        <fullName evidence="8">EAL domain-containing protein</fullName>
    </submittedName>
</protein>
<feature type="domain" description="EAL" evidence="6">
    <location>
        <begin position="526"/>
        <end position="793"/>
    </location>
</feature>
<dbReference type="CDD" id="cd01949">
    <property type="entry name" value="GGDEF"/>
    <property type="match status" value="1"/>
</dbReference>
<dbReference type="CDD" id="cd01948">
    <property type="entry name" value="EAL"/>
    <property type="match status" value="1"/>
</dbReference>
<dbReference type="SMART" id="SM00065">
    <property type="entry name" value="GAF"/>
    <property type="match status" value="1"/>
</dbReference>
<keyword evidence="9" id="KW-1185">Reference proteome</keyword>
<dbReference type="InterPro" id="IPR043128">
    <property type="entry name" value="Rev_trsase/Diguanyl_cyclase"/>
</dbReference>
<dbReference type="Pfam" id="PF00990">
    <property type="entry name" value="GGDEF"/>
    <property type="match status" value="1"/>
</dbReference>
<dbReference type="PROSITE" id="PS50887">
    <property type="entry name" value="GGDEF"/>
    <property type="match status" value="1"/>
</dbReference>
<dbReference type="InterPro" id="IPR029016">
    <property type="entry name" value="GAF-like_dom_sf"/>
</dbReference>
<dbReference type="InterPro" id="IPR001789">
    <property type="entry name" value="Sig_transdc_resp-reg_receiver"/>
</dbReference>
<evidence type="ECO:0000313" key="9">
    <source>
        <dbReference type="Proteomes" id="UP000031561"/>
    </source>
</evidence>
<dbReference type="Gene3D" id="3.40.50.2300">
    <property type="match status" value="1"/>
</dbReference>
<dbReference type="PROSITE" id="PS50883">
    <property type="entry name" value="EAL"/>
    <property type="match status" value="1"/>
</dbReference>
<evidence type="ECO:0000313" key="8">
    <source>
        <dbReference type="EMBL" id="MCM1982098.1"/>
    </source>
</evidence>
<dbReference type="AlphaFoldDB" id="A0ABD4T0F2"/>
<evidence type="ECO:0000259" key="7">
    <source>
        <dbReference type="PROSITE" id="PS50887"/>
    </source>
</evidence>
<evidence type="ECO:0000259" key="6">
    <source>
        <dbReference type="PROSITE" id="PS50883"/>
    </source>
</evidence>
<dbReference type="SMART" id="SM00052">
    <property type="entry name" value="EAL"/>
    <property type="match status" value="1"/>
</dbReference>
<keyword evidence="2" id="KW-0418">Kinase</keyword>
<feature type="coiled-coil region" evidence="4">
    <location>
        <begin position="320"/>
        <end position="376"/>
    </location>
</feature>
<dbReference type="EMBL" id="JTHE03000029">
    <property type="protein sequence ID" value="MCM1982098.1"/>
    <property type="molecule type" value="Genomic_DNA"/>
</dbReference>